<evidence type="ECO:0000256" key="5">
    <source>
        <dbReference type="ARBA" id="ARBA00023136"/>
    </source>
</evidence>
<gene>
    <name evidence="8" type="ORF">IE877_23245</name>
</gene>
<dbReference type="InterPro" id="IPR011577">
    <property type="entry name" value="Cyt_b561_bac/Ni-Hgenase"/>
</dbReference>
<comment type="caution">
    <text evidence="8">The sequence shown here is derived from an EMBL/GenBank/DDBJ whole genome shotgun (WGS) entry which is preliminary data.</text>
</comment>
<organism evidence="8 9">
    <name type="scientific">Methylomonas albis</name>
    <dbReference type="NCBI Taxonomy" id="1854563"/>
    <lineage>
        <taxon>Bacteria</taxon>
        <taxon>Pseudomonadati</taxon>
        <taxon>Pseudomonadota</taxon>
        <taxon>Gammaproteobacteria</taxon>
        <taxon>Methylococcales</taxon>
        <taxon>Methylococcaceae</taxon>
        <taxon>Methylomonas</taxon>
    </lineage>
</organism>
<proteinExistence type="predicted"/>
<feature type="transmembrane region" description="Helical" evidence="6">
    <location>
        <begin position="187"/>
        <end position="209"/>
    </location>
</feature>
<evidence type="ECO:0000256" key="2">
    <source>
        <dbReference type="ARBA" id="ARBA00022475"/>
    </source>
</evidence>
<reference evidence="8 9" key="1">
    <citation type="submission" date="2020-09" db="EMBL/GenBank/DDBJ databases">
        <title>Methylomonas albis sp. nov. and Methylomonas fluvii sp. nov.: Two cold-adapted methanotrophs from the River Elbe and an amended description of Methylovulum psychrotolerans strain Eb1.</title>
        <authorList>
            <person name="Bussmann I.K."/>
            <person name="Klings K.-W."/>
            <person name="Warnstedt J."/>
            <person name="Hoppert M."/>
            <person name="Saborowski A."/>
            <person name="Horn F."/>
            <person name="Liebner S."/>
        </authorList>
    </citation>
    <scope>NUCLEOTIDE SEQUENCE [LARGE SCALE GENOMIC DNA]</scope>
    <source>
        <strain evidence="8 9">EbA</strain>
    </source>
</reference>
<protein>
    <submittedName>
        <fullName evidence="8">Cytochrome b/b6 domain-containing protein</fullName>
    </submittedName>
</protein>
<keyword evidence="9" id="KW-1185">Reference proteome</keyword>
<feature type="transmembrane region" description="Helical" evidence="6">
    <location>
        <begin position="12"/>
        <end position="30"/>
    </location>
</feature>
<comment type="subcellular location">
    <subcellularLocation>
        <location evidence="1">Cell membrane</location>
        <topology evidence="1">Multi-pass membrane protein</topology>
    </subcellularLocation>
</comment>
<evidence type="ECO:0000256" key="6">
    <source>
        <dbReference type="SAM" id="Phobius"/>
    </source>
</evidence>
<keyword evidence="4 6" id="KW-1133">Transmembrane helix</keyword>
<name>A0ABR9D6M7_9GAMM</name>
<dbReference type="InterPro" id="IPR051542">
    <property type="entry name" value="Hydrogenase_cytochrome"/>
</dbReference>
<evidence type="ECO:0000256" key="4">
    <source>
        <dbReference type="ARBA" id="ARBA00022989"/>
    </source>
</evidence>
<accession>A0ABR9D6M7</accession>
<keyword evidence="5 6" id="KW-0472">Membrane</keyword>
<feature type="domain" description="Cytochrome b561 bacterial/Ni-hydrogenase" evidence="7">
    <location>
        <begin position="10"/>
        <end position="221"/>
    </location>
</feature>
<dbReference type="SUPFAM" id="SSF81342">
    <property type="entry name" value="Transmembrane di-heme cytochromes"/>
    <property type="match status" value="1"/>
</dbReference>
<dbReference type="InterPro" id="IPR016174">
    <property type="entry name" value="Di-haem_cyt_TM"/>
</dbReference>
<dbReference type="PANTHER" id="PTHR30485">
    <property type="entry name" value="NI/FE-HYDROGENASE 1 B-TYPE CYTOCHROME SUBUNIT"/>
    <property type="match status" value="1"/>
</dbReference>
<evidence type="ECO:0000256" key="3">
    <source>
        <dbReference type="ARBA" id="ARBA00022692"/>
    </source>
</evidence>
<sequence length="230" mass="25697">MIGKKESVKVWGPLIRIGHWALVIAFFTAYLTEDDLMPIHVWAGYVVAGYLVMRIVWGFFGGKYVRFSHFVYSPARIADYLKNLITRQPQHYIGHNPAGGIMVIALLLSLTGTALTGMKLYAVEDNKGPFALSAEQLQAQTQSASLISAANAEGIKDDDDDDKSTAVDATYKVDKQSEEFWEELHEFFANLTLLLVFLHILGVIVSSYVDKEKLVKAMLTGKKDIDDTYQ</sequence>
<feature type="transmembrane region" description="Helical" evidence="6">
    <location>
        <begin position="42"/>
        <end position="60"/>
    </location>
</feature>
<keyword evidence="3 6" id="KW-0812">Transmembrane</keyword>
<dbReference type="EMBL" id="JACXSS010000001">
    <property type="protein sequence ID" value="MBD9358753.1"/>
    <property type="molecule type" value="Genomic_DNA"/>
</dbReference>
<dbReference type="Pfam" id="PF01292">
    <property type="entry name" value="Ni_hydr_CYTB"/>
    <property type="match status" value="1"/>
</dbReference>
<dbReference type="Gene3D" id="1.20.950.20">
    <property type="entry name" value="Transmembrane di-heme cytochromes, Chain C"/>
    <property type="match status" value="1"/>
</dbReference>
<dbReference type="PANTHER" id="PTHR30485:SF2">
    <property type="entry name" value="BLL0597 PROTEIN"/>
    <property type="match status" value="1"/>
</dbReference>
<dbReference type="Proteomes" id="UP000652176">
    <property type="component" value="Unassembled WGS sequence"/>
</dbReference>
<evidence type="ECO:0000313" key="8">
    <source>
        <dbReference type="EMBL" id="MBD9358753.1"/>
    </source>
</evidence>
<evidence type="ECO:0000259" key="7">
    <source>
        <dbReference type="Pfam" id="PF01292"/>
    </source>
</evidence>
<keyword evidence="2" id="KW-1003">Cell membrane</keyword>
<evidence type="ECO:0000256" key="1">
    <source>
        <dbReference type="ARBA" id="ARBA00004651"/>
    </source>
</evidence>
<feature type="transmembrane region" description="Helical" evidence="6">
    <location>
        <begin position="101"/>
        <end position="122"/>
    </location>
</feature>
<dbReference type="RefSeq" id="WP_192376949.1">
    <property type="nucleotide sequence ID" value="NZ_CAJHIV010000001.1"/>
</dbReference>
<evidence type="ECO:0000313" key="9">
    <source>
        <dbReference type="Proteomes" id="UP000652176"/>
    </source>
</evidence>